<protein>
    <submittedName>
        <fullName evidence="2">Uncharacterized protein</fullName>
    </submittedName>
</protein>
<dbReference type="AlphaFoldDB" id="A0A8S3H2Z4"/>
<dbReference type="Proteomes" id="UP000681967">
    <property type="component" value="Unassembled WGS sequence"/>
</dbReference>
<organism evidence="2 3">
    <name type="scientific">Rotaria magnacalcarata</name>
    <dbReference type="NCBI Taxonomy" id="392030"/>
    <lineage>
        <taxon>Eukaryota</taxon>
        <taxon>Metazoa</taxon>
        <taxon>Spiralia</taxon>
        <taxon>Gnathifera</taxon>
        <taxon>Rotifera</taxon>
        <taxon>Eurotatoria</taxon>
        <taxon>Bdelloidea</taxon>
        <taxon>Philodinida</taxon>
        <taxon>Philodinidae</taxon>
        <taxon>Rotaria</taxon>
    </lineage>
</organism>
<evidence type="ECO:0000313" key="2">
    <source>
        <dbReference type="EMBL" id="CAF5175281.1"/>
    </source>
</evidence>
<evidence type="ECO:0000313" key="1">
    <source>
        <dbReference type="EMBL" id="CAF5174947.1"/>
    </source>
</evidence>
<reference evidence="2" key="1">
    <citation type="submission" date="2021-02" db="EMBL/GenBank/DDBJ databases">
        <authorList>
            <person name="Nowell W R."/>
        </authorList>
    </citation>
    <scope>NUCLEOTIDE SEQUENCE</scope>
</reference>
<sequence>ALKTFETSRQTMPNVQRLEQLRDTARNTRDLIKQRATHYIDCYRVER</sequence>
<feature type="non-terminal residue" evidence="2">
    <location>
        <position position="1"/>
    </location>
</feature>
<name>A0A8S3H2Z4_9BILA</name>
<dbReference type="EMBL" id="CAJOBH010286035">
    <property type="protein sequence ID" value="CAF5175281.1"/>
    <property type="molecule type" value="Genomic_DNA"/>
</dbReference>
<proteinExistence type="predicted"/>
<accession>A0A8S3H2Z4</accession>
<evidence type="ECO:0000313" key="3">
    <source>
        <dbReference type="Proteomes" id="UP000681967"/>
    </source>
</evidence>
<gene>
    <name evidence="1" type="ORF">BYL167_LOCUS78031</name>
    <name evidence="2" type="ORF">BYL167_LOCUS78090</name>
</gene>
<dbReference type="EMBL" id="CAJOBH010285770">
    <property type="protein sequence ID" value="CAF5174947.1"/>
    <property type="molecule type" value="Genomic_DNA"/>
</dbReference>
<comment type="caution">
    <text evidence="2">The sequence shown here is derived from an EMBL/GenBank/DDBJ whole genome shotgun (WGS) entry which is preliminary data.</text>
</comment>